<evidence type="ECO:0000313" key="2">
    <source>
        <dbReference type="EMBL" id="GGR62242.1"/>
    </source>
</evidence>
<gene>
    <name evidence="2" type="ORF">GCM10010251_93760</name>
</gene>
<dbReference type="EMBL" id="BMSX01000043">
    <property type="protein sequence ID" value="GGR62242.1"/>
    <property type="molecule type" value="Genomic_DNA"/>
</dbReference>
<organism evidence="2 3">
    <name type="scientific">Streptomyces aurantiogriseus</name>
    <dbReference type="NCBI Taxonomy" id="66870"/>
    <lineage>
        <taxon>Bacteria</taxon>
        <taxon>Bacillati</taxon>
        <taxon>Actinomycetota</taxon>
        <taxon>Actinomycetes</taxon>
        <taxon>Kitasatosporales</taxon>
        <taxon>Streptomycetaceae</taxon>
        <taxon>Streptomyces</taxon>
    </lineage>
</organism>
<protein>
    <submittedName>
        <fullName evidence="2">Uncharacterized protein</fullName>
    </submittedName>
</protein>
<feature type="region of interest" description="Disordered" evidence="1">
    <location>
        <begin position="67"/>
        <end position="89"/>
    </location>
</feature>
<keyword evidence="3" id="KW-1185">Reference proteome</keyword>
<dbReference type="Proteomes" id="UP000658320">
    <property type="component" value="Unassembled WGS sequence"/>
</dbReference>
<feature type="compositionally biased region" description="Basic and acidic residues" evidence="1">
    <location>
        <begin position="34"/>
        <end position="48"/>
    </location>
</feature>
<proteinExistence type="predicted"/>
<sequence length="185" mass="18865">MRPGKGGDLLDEAGTARGGMAGVFVSTDDSEEGVSEHGQGDPARPRGEAADLVFVQSGQALSCLESLLHPPSRPGDAHQRGQRHRGRRPAAVVGQFTGGAVAADQQLVAAGSGFGQVDDGPFVETVPLGAGSGRQLLPGPLGDLRGQGVRAQLPRAGGDFMGTGDGEHVADPARFQRGRSFGLPP</sequence>
<feature type="region of interest" description="Disordered" evidence="1">
    <location>
        <begin position="156"/>
        <end position="185"/>
    </location>
</feature>
<accession>A0A918FP07</accession>
<feature type="region of interest" description="Disordered" evidence="1">
    <location>
        <begin position="1"/>
        <end position="48"/>
    </location>
</feature>
<evidence type="ECO:0000256" key="1">
    <source>
        <dbReference type="SAM" id="MobiDB-lite"/>
    </source>
</evidence>
<evidence type="ECO:0000313" key="3">
    <source>
        <dbReference type="Proteomes" id="UP000658320"/>
    </source>
</evidence>
<reference evidence="2" key="1">
    <citation type="journal article" date="2014" name="Int. J. Syst. Evol. Microbiol.">
        <title>Complete genome sequence of Corynebacterium casei LMG S-19264T (=DSM 44701T), isolated from a smear-ripened cheese.</title>
        <authorList>
            <consortium name="US DOE Joint Genome Institute (JGI-PGF)"/>
            <person name="Walter F."/>
            <person name="Albersmeier A."/>
            <person name="Kalinowski J."/>
            <person name="Ruckert C."/>
        </authorList>
    </citation>
    <scope>NUCLEOTIDE SEQUENCE</scope>
    <source>
        <strain evidence="2">JCM 4346</strain>
    </source>
</reference>
<comment type="caution">
    <text evidence="2">The sequence shown here is derived from an EMBL/GenBank/DDBJ whole genome shotgun (WGS) entry which is preliminary data.</text>
</comment>
<reference evidence="2" key="2">
    <citation type="submission" date="2020-09" db="EMBL/GenBank/DDBJ databases">
        <authorList>
            <person name="Sun Q."/>
            <person name="Ohkuma M."/>
        </authorList>
    </citation>
    <scope>NUCLEOTIDE SEQUENCE</scope>
    <source>
        <strain evidence="2">JCM 4346</strain>
    </source>
</reference>
<name>A0A918FP07_9ACTN</name>
<dbReference type="AlphaFoldDB" id="A0A918FP07"/>